<dbReference type="Pfam" id="PF07702">
    <property type="entry name" value="UTRA"/>
    <property type="match status" value="1"/>
</dbReference>
<dbReference type="GO" id="GO:0045892">
    <property type="term" value="P:negative regulation of DNA-templated transcription"/>
    <property type="evidence" value="ECO:0007669"/>
    <property type="project" value="TreeGrafter"/>
</dbReference>
<reference evidence="5 6" key="1">
    <citation type="submission" date="2016-01" db="EMBL/GenBank/DDBJ databases">
        <authorList>
            <person name="Oliw E.H."/>
        </authorList>
    </citation>
    <scope>NUCLEOTIDE SEQUENCE [LARGE SCALE GENOMIC DNA]</scope>
    <source>
        <strain evidence="5">LMG 27134</strain>
    </source>
</reference>
<name>A0A158G5B5_9BURK</name>
<evidence type="ECO:0000259" key="4">
    <source>
        <dbReference type="PROSITE" id="PS50949"/>
    </source>
</evidence>
<proteinExistence type="predicted"/>
<keyword evidence="3" id="KW-0804">Transcription</keyword>
<dbReference type="SUPFAM" id="SSF46785">
    <property type="entry name" value="Winged helix' DNA-binding domain"/>
    <property type="match status" value="1"/>
</dbReference>
<dbReference type="EMBL" id="FCOK02000010">
    <property type="protein sequence ID" value="SAL27295.1"/>
    <property type="molecule type" value="Genomic_DNA"/>
</dbReference>
<protein>
    <submittedName>
        <fullName evidence="5">GntR family transcriptional regulator</fullName>
    </submittedName>
</protein>
<dbReference type="SMART" id="SM00345">
    <property type="entry name" value="HTH_GNTR"/>
    <property type="match status" value="1"/>
</dbReference>
<evidence type="ECO:0000256" key="2">
    <source>
        <dbReference type="ARBA" id="ARBA00023125"/>
    </source>
</evidence>
<dbReference type="Gene3D" id="1.10.10.10">
    <property type="entry name" value="Winged helix-like DNA-binding domain superfamily/Winged helix DNA-binding domain"/>
    <property type="match status" value="1"/>
</dbReference>
<accession>A0A158G5B5</accession>
<dbReference type="Pfam" id="PF00392">
    <property type="entry name" value="GntR"/>
    <property type="match status" value="1"/>
</dbReference>
<dbReference type="PRINTS" id="PR00035">
    <property type="entry name" value="HTHGNTR"/>
</dbReference>
<dbReference type="GO" id="GO:0003677">
    <property type="term" value="F:DNA binding"/>
    <property type="evidence" value="ECO:0007669"/>
    <property type="project" value="UniProtKB-KW"/>
</dbReference>
<keyword evidence="1" id="KW-0805">Transcription regulation</keyword>
<dbReference type="GO" id="GO:0003700">
    <property type="term" value="F:DNA-binding transcription factor activity"/>
    <property type="evidence" value="ECO:0007669"/>
    <property type="project" value="InterPro"/>
</dbReference>
<dbReference type="PROSITE" id="PS50949">
    <property type="entry name" value="HTH_GNTR"/>
    <property type="match status" value="1"/>
</dbReference>
<organism evidence="5 6">
    <name type="scientific">Caballeronia udeis</name>
    <dbReference type="NCBI Taxonomy" id="1232866"/>
    <lineage>
        <taxon>Bacteria</taxon>
        <taxon>Pseudomonadati</taxon>
        <taxon>Pseudomonadota</taxon>
        <taxon>Betaproteobacteria</taxon>
        <taxon>Burkholderiales</taxon>
        <taxon>Burkholderiaceae</taxon>
        <taxon>Caballeronia</taxon>
    </lineage>
</organism>
<feature type="domain" description="HTH gntR-type" evidence="4">
    <location>
        <begin position="3"/>
        <end position="71"/>
    </location>
</feature>
<sequence length="243" mass="26622">MASPLYSRVAQDLAEAIGSGRYPVGALLPTEMELCEHYGTSRPTVRLALQELQGMGLVSRRKHVGTRVESSSPSGAYTQSIASLDGLVQLAEDQERVVKAVDEIVADRALARELGCTPGSKWVRMQILRLDRKSDTLPIGWTDAYLDPAYADIPKLLKESPTELVSSLIESKFGKRVAEVEQTICAISLAAGMAESLNAGEGTPGLKIIRRYLDKANEAFEITVTVHPADRMQVSMRLRRDRP</sequence>
<evidence type="ECO:0000256" key="1">
    <source>
        <dbReference type="ARBA" id="ARBA00023015"/>
    </source>
</evidence>
<dbReference type="AlphaFoldDB" id="A0A158G5B5"/>
<dbReference type="SMART" id="SM00866">
    <property type="entry name" value="UTRA"/>
    <property type="match status" value="1"/>
</dbReference>
<dbReference type="OrthoDB" id="7363114at2"/>
<dbReference type="InterPro" id="IPR036390">
    <property type="entry name" value="WH_DNA-bd_sf"/>
</dbReference>
<dbReference type="InterPro" id="IPR000524">
    <property type="entry name" value="Tscrpt_reg_HTH_GntR"/>
</dbReference>
<dbReference type="PANTHER" id="PTHR44846:SF17">
    <property type="entry name" value="GNTR-FAMILY TRANSCRIPTIONAL REGULATOR"/>
    <property type="match status" value="1"/>
</dbReference>
<evidence type="ECO:0000256" key="3">
    <source>
        <dbReference type="ARBA" id="ARBA00023163"/>
    </source>
</evidence>
<evidence type="ECO:0000313" key="5">
    <source>
        <dbReference type="EMBL" id="SAL27295.1"/>
    </source>
</evidence>
<dbReference type="PANTHER" id="PTHR44846">
    <property type="entry name" value="MANNOSYL-D-GLYCERATE TRANSPORT/METABOLISM SYSTEM REPRESSOR MNGR-RELATED"/>
    <property type="match status" value="1"/>
</dbReference>
<dbReference type="SUPFAM" id="SSF64288">
    <property type="entry name" value="Chorismate lyase-like"/>
    <property type="match status" value="1"/>
</dbReference>
<dbReference type="Gene3D" id="3.40.1410.10">
    <property type="entry name" value="Chorismate lyase-like"/>
    <property type="match status" value="1"/>
</dbReference>
<keyword evidence="2" id="KW-0238">DNA-binding</keyword>
<gene>
    <name evidence="5" type="ORF">AWB69_02084</name>
</gene>
<dbReference type="RefSeq" id="WP_062084768.1">
    <property type="nucleotide sequence ID" value="NZ_FCOK02000010.1"/>
</dbReference>
<dbReference type="InterPro" id="IPR011663">
    <property type="entry name" value="UTRA"/>
</dbReference>
<dbReference type="InterPro" id="IPR036388">
    <property type="entry name" value="WH-like_DNA-bd_sf"/>
</dbReference>
<evidence type="ECO:0000313" key="6">
    <source>
        <dbReference type="Proteomes" id="UP000054683"/>
    </source>
</evidence>
<dbReference type="InterPro" id="IPR050679">
    <property type="entry name" value="Bact_HTH_transcr_reg"/>
</dbReference>
<dbReference type="Proteomes" id="UP000054683">
    <property type="component" value="Unassembled WGS sequence"/>
</dbReference>
<dbReference type="CDD" id="cd07377">
    <property type="entry name" value="WHTH_GntR"/>
    <property type="match status" value="1"/>
</dbReference>
<dbReference type="InterPro" id="IPR028978">
    <property type="entry name" value="Chorismate_lyase_/UTRA_dom_sf"/>
</dbReference>